<organism evidence="1 2">
    <name type="scientific">Caerostris darwini</name>
    <dbReference type="NCBI Taxonomy" id="1538125"/>
    <lineage>
        <taxon>Eukaryota</taxon>
        <taxon>Metazoa</taxon>
        <taxon>Ecdysozoa</taxon>
        <taxon>Arthropoda</taxon>
        <taxon>Chelicerata</taxon>
        <taxon>Arachnida</taxon>
        <taxon>Araneae</taxon>
        <taxon>Araneomorphae</taxon>
        <taxon>Entelegynae</taxon>
        <taxon>Araneoidea</taxon>
        <taxon>Araneidae</taxon>
        <taxon>Caerostris</taxon>
    </lineage>
</organism>
<reference evidence="1 2" key="1">
    <citation type="submission" date="2021-06" db="EMBL/GenBank/DDBJ databases">
        <title>Caerostris darwini draft genome.</title>
        <authorList>
            <person name="Kono N."/>
            <person name="Arakawa K."/>
        </authorList>
    </citation>
    <scope>NUCLEOTIDE SEQUENCE [LARGE SCALE GENOMIC DNA]</scope>
</reference>
<evidence type="ECO:0000313" key="1">
    <source>
        <dbReference type="EMBL" id="GIX68910.1"/>
    </source>
</evidence>
<proteinExistence type="predicted"/>
<dbReference type="EMBL" id="BPLQ01000211">
    <property type="protein sequence ID" value="GIX68910.1"/>
    <property type="molecule type" value="Genomic_DNA"/>
</dbReference>
<dbReference type="InterPro" id="IPR032675">
    <property type="entry name" value="LRR_dom_sf"/>
</dbReference>
<dbReference type="Gene3D" id="3.80.10.10">
    <property type="entry name" value="Ribonuclease Inhibitor"/>
    <property type="match status" value="2"/>
</dbReference>
<gene>
    <name evidence="1" type="primary">AVEN_104006_1</name>
    <name evidence="1" type="ORF">CDAR_211121</name>
</gene>
<evidence type="ECO:0000313" key="2">
    <source>
        <dbReference type="Proteomes" id="UP001054837"/>
    </source>
</evidence>
<dbReference type="Proteomes" id="UP001054837">
    <property type="component" value="Unassembled WGS sequence"/>
</dbReference>
<accession>A0AAV4MAP5</accession>
<dbReference type="SUPFAM" id="SSF52047">
    <property type="entry name" value="RNI-like"/>
    <property type="match status" value="2"/>
</dbReference>
<name>A0AAV4MAP5_9ARAC</name>
<protein>
    <submittedName>
        <fullName evidence="1">Uncharacterized protein</fullName>
    </submittedName>
</protein>
<sequence length="545" mass="63527">MTKKKSPNSLYDLCIEETASHLLEKYWKRENTNPFSQVNCNIVNDLFQFLDLNVETRTPGPFKLLLKSGQLQNFELDGTDFTEKQWRSIMTILLEEGDSCRNITCILLPKSFQNDESATLERLIEKCPLLEILVVSTFFNPSVLQNCKRLQVVKNYFTGRKEERYFRKESVDTLANLQNLKKFAIFHSRKSASYYKHIAKILQNHPKLISLEDTDSSWAAHHIYSKCRTDTVPRFGLKECFWGFNSYVIEFKPRKQIAYTQHYSEFVKSSVALFPLVEKLSIVVYHEDCIEHLKKLKHLRVLKIDFSLCRGSPARTAFFFLLSEIGPQLKCLSIVGHIIMPVDVVMKYCSNVVHLNLRCSAIVQGGIETDSKNFRQLKRLIVFEVNEESLKYLLRNSVNLKELLLYDALCLDDTLLHKILKMKSLSKIDTLGVKECRLSREGLKELIQKWVNLQRVAFENLDADVTTVAEELKRDIRIKEFLTNNRSLITLRWARAFLVNTDNQSFYIIFLLEEIAFHPVLFPALSAIYNLDLEKAEDPYYRKKK</sequence>
<dbReference type="AlphaFoldDB" id="A0AAV4MAP5"/>
<comment type="caution">
    <text evidence="1">The sequence shown here is derived from an EMBL/GenBank/DDBJ whole genome shotgun (WGS) entry which is preliminary data.</text>
</comment>
<keyword evidence="2" id="KW-1185">Reference proteome</keyword>